<reference evidence="1 2" key="1">
    <citation type="journal article" date="2016" name="Nat. Commun.">
        <title>Extremotolerant tardigrade genome and improved radiotolerance of human cultured cells by tardigrade-unique protein.</title>
        <authorList>
            <person name="Hashimoto T."/>
            <person name="Horikawa D.D."/>
            <person name="Saito Y."/>
            <person name="Kuwahara H."/>
            <person name="Kozuka-Hata H."/>
            <person name="Shin-I T."/>
            <person name="Minakuchi Y."/>
            <person name="Ohishi K."/>
            <person name="Motoyama A."/>
            <person name="Aizu T."/>
            <person name="Enomoto A."/>
            <person name="Kondo K."/>
            <person name="Tanaka S."/>
            <person name="Hara Y."/>
            <person name="Koshikawa S."/>
            <person name="Sagara H."/>
            <person name="Miura T."/>
            <person name="Yokobori S."/>
            <person name="Miyagawa K."/>
            <person name="Suzuki Y."/>
            <person name="Kubo T."/>
            <person name="Oyama M."/>
            <person name="Kohara Y."/>
            <person name="Fujiyama A."/>
            <person name="Arakawa K."/>
            <person name="Katayama T."/>
            <person name="Toyoda A."/>
            <person name="Kunieda T."/>
        </authorList>
    </citation>
    <scope>NUCLEOTIDE SEQUENCE [LARGE SCALE GENOMIC DNA]</scope>
    <source>
        <strain evidence="1 2">YOKOZUNA-1</strain>
    </source>
</reference>
<organism evidence="1 2">
    <name type="scientific">Ramazzottius varieornatus</name>
    <name type="common">Water bear</name>
    <name type="synonym">Tardigrade</name>
    <dbReference type="NCBI Taxonomy" id="947166"/>
    <lineage>
        <taxon>Eukaryota</taxon>
        <taxon>Metazoa</taxon>
        <taxon>Ecdysozoa</taxon>
        <taxon>Tardigrada</taxon>
        <taxon>Eutardigrada</taxon>
        <taxon>Parachela</taxon>
        <taxon>Hypsibioidea</taxon>
        <taxon>Ramazzottiidae</taxon>
        <taxon>Ramazzottius</taxon>
    </lineage>
</organism>
<proteinExistence type="predicted"/>
<sequence>MDASSCRGSFVIAGRRSISRALPVHSRRKYSWTNSTIRPPQRRSIVTAFILSSSISPYGQLVTLAQPFSANCTKDRCWLCAEKLEVGWTDAGFWAEMWLEVTNLTARCSDVFMLSF</sequence>
<dbReference type="EMBL" id="BDGG01000018">
    <property type="protein sequence ID" value="GAV08708.1"/>
    <property type="molecule type" value="Genomic_DNA"/>
</dbReference>
<name>A0A1D1W8S2_RAMVA</name>
<gene>
    <name evidence="1" type="primary">RvY_18365-1</name>
    <name evidence="1" type="synonym">RvY_18365.1</name>
    <name evidence="1" type="ORF">RvY_18365</name>
</gene>
<dbReference type="Proteomes" id="UP000186922">
    <property type="component" value="Unassembled WGS sequence"/>
</dbReference>
<evidence type="ECO:0000313" key="1">
    <source>
        <dbReference type="EMBL" id="GAV08708.1"/>
    </source>
</evidence>
<feature type="non-terminal residue" evidence="1">
    <location>
        <position position="116"/>
    </location>
</feature>
<protein>
    <submittedName>
        <fullName evidence="1">Uncharacterized protein</fullName>
    </submittedName>
</protein>
<dbReference type="AlphaFoldDB" id="A0A1D1W8S2"/>
<keyword evidence="2" id="KW-1185">Reference proteome</keyword>
<accession>A0A1D1W8S2</accession>
<comment type="caution">
    <text evidence="1">The sequence shown here is derived from an EMBL/GenBank/DDBJ whole genome shotgun (WGS) entry which is preliminary data.</text>
</comment>
<evidence type="ECO:0000313" key="2">
    <source>
        <dbReference type="Proteomes" id="UP000186922"/>
    </source>
</evidence>